<dbReference type="PATRIC" id="fig|178901.15.peg.3683"/>
<evidence type="ECO:0000313" key="2">
    <source>
        <dbReference type="EMBL" id="KXV79174.1"/>
    </source>
</evidence>
<proteinExistence type="predicted"/>
<gene>
    <name evidence="2" type="ORF">AD953_03190</name>
</gene>
<accession>A0A149VG62</accession>
<keyword evidence="1" id="KW-0812">Transmembrane</keyword>
<dbReference type="RefSeq" id="WP_061490347.1">
    <property type="nucleotide sequence ID" value="NZ_LHZZ01000366.1"/>
</dbReference>
<name>A0A149VG62_9PROT</name>
<evidence type="ECO:0000313" key="3">
    <source>
        <dbReference type="Proteomes" id="UP000075538"/>
    </source>
</evidence>
<protein>
    <submittedName>
        <fullName evidence="2">Uncharacterized protein</fullName>
    </submittedName>
</protein>
<feature type="transmembrane region" description="Helical" evidence="1">
    <location>
        <begin position="12"/>
        <end position="32"/>
    </location>
</feature>
<dbReference type="EMBL" id="LHZZ01000366">
    <property type="protein sequence ID" value="KXV79174.1"/>
    <property type="molecule type" value="Genomic_DNA"/>
</dbReference>
<organism evidence="2 3">
    <name type="scientific">Acetobacter malorum</name>
    <dbReference type="NCBI Taxonomy" id="178901"/>
    <lineage>
        <taxon>Bacteria</taxon>
        <taxon>Pseudomonadati</taxon>
        <taxon>Pseudomonadota</taxon>
        <taxon>Alphaproteobacteria</taxon>
        <taxon>Acetobacterales</taxon>
        <taxon>Acetobacteraceae</taxon>
        <taxon>Acetobacter</taxon>
    </lineage>
</organism>
<keyword evidence="1" id="KW-0472">Membrane</keyword>
<comment type="caution">
    <text evidence="2">The sequence shown here is derived from an EMBL/GenBank/DDBJ whole genome shotgun (WGS) entry which is preliminary data.</text>
</comment>
<evidence type="ECO:0000256" key="1">
    <source>
        <dbReference type="SAM" id="Phobius"/>
    </source>
</evidence>
<sequence length="263" mass="28773">MKEPSPAAHVGGIFEHLIPFVAVTIGLWRVLMDRLMDDFQTMGEADRRLIAARPHRFDTRPGRDALQLTLRERTADLKAARDRAEAMPKGWFAWTRTARERKAAIDEAATALKEWQGHGMIGFIQAAAAKMERGRHRQDRKIRDFDARPDVIQAVRRLADMPGVLRMAEGLAELEPDKELHAVLAPVVGQDGGLLRINAVAGLALLRRRVAIAAAVQGAGGKTGGPKAVMEPDQPDPKAADVVAEVWEQATSAGLDDLAMFGM</sequence>
<dbReference type="Proteomes" id="UP000075538">
    <property type="component" value="Unassembled WGS sequence"/>
</dbReference>
<keyword evidence="1" id="KW-1133">Transmembrane helix</keyword>
<dbReference type="AlphaFoldDB" id="A0A149VG62"/>
<reference evidence="2 3" key="1">
    <citation type="submission" date="2015-06" db="EMBL/GenBank/DDBJ databases">
        <title>Improved classification and identification of acetic acid bacteria using matrix-assisted laser desorption/ionization time-of-flight mass spectrometry; Gluconobacter nephelii and Gluconobacter uchimurae are later heterotypic synonyms of Gluconobacter japonicus and Gluconobacter oxydans, respectively.</title>
        <authorList>
            <person name="Li L."/>
            <person name="Cleenwerck I."/>
            <person name="De Vuyst L."/>
            <person name="Vandamme P."/>
        </authorList>
    </citation>
    <scope>NUCLEOTIDE SEQUENCE [LARGE SCALE GENOMIC DNA]</scope>
    <source>
        <strain evidence="2 3">LMG 1604</strain>
    </source>
</reference>